<dbReference type="Proteomes" id="UP000663801">
    <property type="component" value="Unassembled WGS sequence"/>
</dbReference>
<sequence length="576" mass="57902">MLATFVIGLREGLEAALIVGIIAAFLTRSGRRDALVRMWVGVGAAVLLCLAVGIGLQVVNAGLPQRQQEMLECVVAAVAVLMISYMVLWMRRHSRDLRGDLQAAAGSALASGSALALASMAFLAVIREGFETAVFLLAAFQSALSPVEAVVGIVLGLALAIVLGYLIYRGGVRLNLSRFFRITGVVLVLVAGGLVMSTLRAAYEAGWLTGGQQQAVDLSAVARPGSVVESLLTGMLGIRSAMPLVEVLAWVLYVVPMLAVVLWPVKRMPSPAGLRRLLAGVGAGALVLALAFAVLAPSAPAPLVQAGAPAGPAALAGTRATAGQADASVDGTASVQLSGLTAGDTGRLALTPGSTVQAEITATVDGGASTITVPLTVGGADTVGGLAAVDLIGSAAGTALDADAVVAAGLPATVTGTQVAAANGGRFPVGLRSGDADTAMAVAYVDTTQATVRIDPVSGEILGVDLARTTALRVTTPAGSTIPVGDVASLTAGWTEQVRADQVALARAAAGQRDQHQVLGQVVPALVGVFGVTLLIAAALVGRRRSRVVTGSGPAPDRRPPVAASPQIPAPSVTRS</sequence>
<keyword evidence="4 7" id="KW-1133">Transmembrane helix</keyword>
<evidence type="ECO:0000256" key="2">
    <source>
        <dbReference type="ARBA" id="ARBA00008333"/>
    </source>
</evidence>
<dbReference type="Pfam" id="PF03239">
    <property type="entry name" value="FTR1"/>
    <property type="match status" value="1"/>
</dbReference>
<dbReference type="GO" id="GO:0033573">
    <property type="term" value="C:high-affinity iron permease complex"/>
    <property type="evidence" value="ECO:0007669"/>
    <property type="project" value="InterPro"/>
</dbReference>
<feature type="transmembrane region" description="Helical" evidence="7">
    <location>
        <begin position="522"/>
        <end position="542"/>
    </location>
</feature>
<dbReference type="PANTHER" id="PTHR31632:SF2">
    <property type="entry name" value="PLASMA MEMBRANE IRON PERMEASE"/>
    <property type="match status" value="1"/>
</dbReference>
<dbReference type="PANTHER" id="PTHR31632">
    <property type="entry name" value="IRON TRANSPORTER FTH1"/>
    <property type="match status" value="1"/>
</dbReference>
<keyword evidence="5 7" id="KW-0472">Membrane</keyword>
<dbReference type="RefSeq" id="WP_205258108.1">
    <property type="nucleotide sequence ID" value="NZ_BAAAPV010000002.1"/>
</dbReference>
<protein>
    <submittedName>
        <fullName evidence="8">FTR1 family protein</fullName>
    </submittedName>
</protein>
<feature type="region of interest" description="Disordered" evidence="6">
    <location>
        <begin position="547"/>
        <end position="576"/>
    </location>
</feature>
<evidence type="ECO:0000313" key="9">
    <source>
        <dbReference type="Proteomes" id="UP000663801"/>
    </source>
</evidence>
<evidence type="ECO:0000256" key="5">
    <source>
        <dbReference type="ARBA" id="ARBA00023136"/>
    </source>
</evidence>
<name>A0A939C3S6_9ACTN</name>
<organism evidence="8 9">
    <name type="scientific">Nakamurella flavida</name>
    <dbReference type="NCBI Taxonomy" id="363630"/>
    <lineage>
        <taxon>Bacteria</taxon>
        <taxon>Bacillati</taxon>
        <taxon>Actinomycetota</taxon>
        <taxon>Actinomycetes</taxon>
        <taxon>Nakamurellales</taxon>
        <taxon>Nakamurellaceae</taxon>
        <taxon>Nakamurella</taxon>
    </lineage>
</organism>
<feature type="transmembrane region" description="Helical" evidence="7">
    <location>
        <begin position="247"/>
        <end position="265"/>
    </location>
</feature>
<feature type="transmembrane region" description="Helical" evidence="7">
    <location>
        <begin position="277"/>
        <end position="296"/>
    </location>
</feature>
<feature type="transmembrane region" description="Helical" evidence="7">
    <location>
        <begin position="70"/>
        <end position="89"/>
    </location>
</feature>
<keyword evidence="3 7" id="KW-0812">Transmembrane</keyword>
<feature type="transmembrane region" description="Helical" evidence="7">
    <location>
        <begin position="101"/>
        <end position="126"/>
    </location>
</feature>
<evidence type="ECO:0000256" key="1">
    <source>
        <dbReference type="ARBA" id="ARBA00004141"/>
    </source>
</evidence>
<dbReference type="NCBIfam" id="NF041756">
    <property type="entry name" value="EfeU"/>
    <property type="match status" value="1"/>
</dbReference>
<feature type="transmembrane region" description="Helical" evidence="7">
    <location>
        <begin position="6"/>
        <end position="26"/>
    </location>
</feature>
<accession>A0A939C3S6</accession>
<comment type="caution">
    <text evidence="8">The sequence shown here is derived from an EMBL/GenBank/DDBJ whole genome shotgun (WGS) entry which is preliminary data.</text>
</comment>
<evidence type="ECO:0000256" key="7">
    <source>
        <dbReference type="SAM" id="Phobius"/>
    </source>
</evidence>
<dbReference type="InterPro" id="IPR004923">
    <property type="entry name" value="FTR1/Fip1/EfeU"/>
</dbReference>
<feature type="transmembrane region" description="Helical" evidence="7">
    <location>
        <begin position="146"/>
        <end position="167"/>
    </location>
</feature>
<keyword evidence="9" id="KW-1185">Reference proteome</keyword>
<evidence type="ECO:0000256" key="6">
    <source>
        <dbReference type="SAM" id="MobiDB-lite"/>
    </source>
</evidence>
<gene>
    <name evidence="8" type="ORF">JL107_16190</name>
</gene>
<evidence type="ECO:0000313" key="8">
    <source>
        <dbReference type="EMBL" id="MBM9477990.1"/>
    </source>
</evidence>
<dbReference type="Pfam" id="PF11271">
    <property type="entry name" value="PorA"/>
    <property type="match status" value="1"/>
</dbReference>
<evidence type="ECO:0000256" key="4">
    <source>
        <dbReference type="ARBA" id="ARBA00022989"/>
    </source>
</evidence>
<proteinExistence type="inferred from homology"/>
<dbReference type="GO" id="GO:0015093">
    <property type="term" value="F:ferrous iron transmembrane transporter activity"/>
    <property type="evidence" value="ECO:0007669"/>
    <property type="project" value="TreeGrafter"/>
</dbReference>
<reference evidence="8" key="1">
    <citation type="submission" date="2021-01" db="EMBL/GenBank/DDBJ databases">
        <title>KCTC 19127 draft genome.</title>
        <authorList>
            <person name="An D."/>
        </authorList>
    </citation>
    <scope>NUCLEOTIDE SEQUENCE</scope>
    <source>
        <strain evidence="8">KCTC 19127</strain>
    </source>
</reference>
<dbReference type="EMBL" id="JAERWL010000014">
    <property type="protein sequence ID" value="MBM9477990.1"/>
    <property type="molecule type" value="Genomic_DNA"/>
</dbReference>
<feature type="transmembrane region" description="Helical" evidence="7">
    <location>
        <begin position="179"/>
        <end position="199"/>
    </location>
</feature>
<feature type="transmembrane region" description="Helical" evidence="7">
    <location>
        <begin position="38"/>
        <end position="58"/>
    </location>
</feature>
<comment type="similarity">
    <text evidence="2">Belongs to the oxidase-dependent Fe transporter (OFeT) (TC 9.A.10.1) family.</text>
</comment>
<comment type="subcellular location">
    <subcellularLocation>
        <location evidence="1">Membrane</location>
        <topology evidence="1">Multi-pass membrane protein</topology>
    </subcellularLocation>
</comment>
<dbReference type="InterPro" id="IPR021424">
    <property type="entry name" value="PorA"/>
</dbReference>
<dbReference type="AlphaFoldDB" id="A0A939C3S6"/>
<evidence type="ECO:0000256" key="3">
    <source>
        <dbReference type="ARBA" id="ARBA00022692"/>
    </source>
</evidence>